<organism evidence="2 3">
    <name type="scientific">Macrosiphum euphorbiae</name>
    <name type="common">potato aphid</name>
    <dbReference type="NCBI Taxonomy" id="13131"/>
    <lineage>
        <taxon>Eukaryota</taxon>
        <taxon>Metazoa</taxon>
        <taxon>Ecdysozoa</taxon>
        <taxon>Arthropoda</taxon>
        <taxon>Hexapoda</taxon>
        <taxon>Insecta</taxon>
        <taxon>Pterygota</taxon>
        <taxon>Neoptera</taxon>
        <taxon>Paraneoptera</taxon>
        <taxon>Hemiptera</taxon>
        <taxon>Sternorrhyncha</taxon>
        <taxon>Aphidomorpha</taxon>
        <taxon>Aphidoidea</taxon>
        <taxon>Aphididae</taxon>
        <taxon>Macrosiphini</taxon>
        <taxon>Macrosiphum</taxon>
    </lineage>
</organism>
<dbReference type="EMBL" id="CARXXK010000002">
    <property type="protein sequence ID" value="CAI6352458.1"/>
    <property type="molecule type" value="Genomic_DNA"/>
</dbReference>
<sequence>MSPSPSKQSPNRKTTSSIKNKNGKRSFLRTSENDITDDFHYKKKKSIKHSQVDINNAVLTAPNGYIMTRNKLKKQLTSINNNELVETSVIEDKCSRNDNIRIKSVKANKNRKRSNKINTKITNTLQLGFVFTNDISSPYSGKQLDTDYKKGTPSLFESDSDPEIDYFQIKDSTKNEVDEISTCISYPDDILCPAFDKNLEMRTYLNKKSYPINNKSNIQSLNTFEEIKQEPSSLYNHIKTVHDSNPCNSISQNNSKTRKSLKVTDSTTSECVQTNTEDDNIIIVTESFIRQLKTEVEIIKTESQVDKVSTSNNKSINLEPCDQSYVHFSENKISDSAFMSNSITKNKPINPEPYEENCVNFNKNEIIDNGPTSNSISVNLEPFDQSYINFNYQLKNEISDIRTLELFYDNNTNKSNNSDIEQHKDNEVVSKILSSDFEVNQTNMCTVDTNIDNTCDINFKSSNSSNLLLNEDVDVIDESHKITPLLSPSSFKTTNTVENSLMSIFDVPKENIVESYTNINDSLIIDSDSNISTTISEDMIDLSSLQTFEFDNSNSGQSIENHPKSENNSTCHLSPDQIEPDQYFHTVIEDEIKIKRTESFNNKGNHNCLLKNDNLSSSYDSYSKKYNSC</sequence>
<dbReference type="Proteomes" id="UP001160148">
    <property type="component" value="Unassembled WGS sequence"/>
</dbReference>
<name>A0AAV0W9G8_9HEMI</name>
<keyword evidence="3" id="KW-1185">Reference proteome</keyword>
<evidence type="ECO:0000313" key="2">
    <source>
        <dbReference type="EMBL" id="CAI6352458.1"/>
    </source>
</evidence>
<accession>A0AAV0W9G8</accession>
<proteinExistence type="predicted"/>
<gene>
    <name evidence="2" type="ORF">MEUPH1_LOCUS8697</name>
</gene>
<evidence type="ECO:0000256" key="1">
    <source>
        <dbReference type="SAM" id="MobiDB-lite"/>
    </source>
</evidence>
<feature type="compositionally biased region" description="Polar residues" evidence="1">
    <location>
        <begin position="1"/>
        <end position="20"/>
    </location>
</feature>
<reference evidence="2 3" key="1">
    <citation type="submission" date="2023-01" db="EMBL/GenBank/DDBJ databases">
        <authorList>
            <person name="Whitehead M."/>
        </authorList>
    </citation>
    <scope>NUCLEOTIDE SEQUENCE [LARGE SCALE GENOMIC DNA]</scope>
</reference>
<comment type="caution">
    <text evidence="2">The sequence shown here is derived from an EMBL/GenBank/DDBJ whole genome shotgun (WGS) entry which is preliminary data.</text>
</comment>
<feature type="region of interest" description="Disordered" evidence="1">
    <location>
        <begin position="1"/>
        <end position="31"/>
    </location>
</feature>
<dbReference type="AlphaFoldDB" id="A0AAV0W9G8"/>
<evidence type="ECO:0000313" key="3">
    <source>
        <dbReference type="Proteomes" id="UP001160148"/>
    </source>
</evidence>
<protein>
    <submittedName>
        <fullName evidence="2">Uncharacterized protein</fullName>
    </submittedName>
</protein>